<dbReference type="SUPFAM" id="SSF55811">
    <property type="entry name" value="Nudix"/>
    <property type="match status" value="1"/>
</dbReference>
<comment type="similarity">
    <text evidence="3">Belongs to the Nudix hydrolase family. NudC subfamily.</text>
</comment>
<dbReference type="EC" id="3.6.1.22" evidence="4"/>
<dbReference type="Proteomes" id="UP000613840">
    <property type="component" value="Unassembled WGS sequence"/>
</dbReference>
<dbReference type="InterPro" id="IPR020084">
    <property type="entry name" value="NUDIX_hydrolase_CS"/>
</dbReference>
<comment type="caution">
    <text evidence="11">The sequence shown here is derived from an EMBL/GenBank/DDBJ whole genome shotgun (WGS) entry which is preliminary data.</text>
</comment>
<evidence type="ECO:0000256" key="8">
    <source>
        <dbReference type="ARBA" id="ARBA00023027"/>
    </source>
</evidence>
<dbReference type="Pfam" id="PF09297">
    <property type="entry name" value="Zn_ribbon_NUD"/>
    <property type="match status" value="1"/>
</dbReference>
<keyword evidence="7" id="KW-0460">Magnesium</keyword>
<evidence type="ECO:0000256" key="1">
    <source>
        <dbReference type="ARBA" id="ARBA00001946"/>
    </source>
</evidence>
<evidence type="ECO:0000313" key="12">
    <source>
        <dbReference type="Proteomes" id="UP000613840"/>
    </source>
</evidence>
<evidence type="ECO:0000259" key="10">
    <source>
        <dbReference type="PROSITE" id="PS51462"/>
    </source>
</evidence>
<gene>
    <name evidence="11" type="ORF">GCM10011575_13860</name>
</gene>
<comment type="catalytic activity">
    <reaction evidence="9">
        <text>a 5'-end NAD(+)-phospho-ribonucleoside in mRNA + H2O = a 5'-end phospho-adenosine-phospho-ribonucleoside in mRNA + beta-nicotinamide D-ribonucleotide + 2 H(+)</text>
        <dbReference type="Rhea" id="RHEA:60876"/>
        <dbReference type="Rhea" id="RHEA-COMP:15698"/>
        <dbReference type="Rhea" id="RHEA-COMP:15719"/>
        <dbReference type="ChEBI" id="CHEBI:14649"/>
        <dbReference type="ChEBI" id="CHEBI:15377"/>
        <dbReference type="ChEBI" id="CHEBI:15378"/>
        <dbReference type="ChEBI" id="CHEBI:144029"/>
        <dbReference type="ChEBI" id="CHEBI:144051"/>
    </reaction>
    <physiologicalReaction direction="left-to-right" evidence="9">
        <dbReference type="Rhea" id="RHEA:60877"/>
    </physiologicalReaction>
</comment>
<dbReference type="GO" id="GO:0006742">
    <property type="term" value="P:NADP+ catabolic process"/>
    <property type="evidence" value="ECO:0007669"/>
    <property type="project" value="TreeGrafter"/>
</dbReference>
<comment type="cofactor">
    <cofactor evidence="2">
        <name>Zn(2+)</name>
        <dbReference type="ChEBI" id="CHEBI:29105"/>
    </cofactor>
</comment>
<evidence type="ECO:0000256" key="5">
    <source>
        <dbReference type="ARBA" id="ARBA00022723"/>
    </source>
</evidence>
<dbReference type="InterPro" id="IPR049734">
    <property type="entry name" value="NudC-like_C"/>
</dbReference>
<dbReference type="InterPro" id="IPR000086">
    <property type="entry name" value="NUDIX_hydrolase_dom"/>
</dbReference>
<dbReference type="Gene3D" id="3.90.79.10">
    <property type="entry name" value="Nucleoside Triphosphate Pyrophosphohydrolase"/>
    <property type="match status" value="1"/>
</dbReference>
<reference evidence="11" key="1">
    <citation type="journal article" date="2014" name="Int. J. Syst. Evol. Microbiol.">
        <title>Complete genome sequence of Corynebacterium casei LMG S-19264T (=DSM 44701T), isolated from a smear-ripened cheese.</title>
        <authorList>
            <consortium name="US DOE Joint Genome Institute (JGI-PGF)"/>
            <person name="Walter F."/>
            <person name="Albersmeier A."/>
            <person name="Kalinowski J."/>
            <person name="Ruckert C."/>
        </authorList>
    </citation>
    <scope>NUCLEOTIDE SEQUENCE</scope>
    <source>
        <strain evidence="11">CGMCC 4.7306</strain>
    </source>
</reference>
<keyword evidence="8" id="KW-0520">NAD</keyword>
<dbReference type="GO" id="GO:0005829">
    <property type="term" value="C:cytosol"/>
    <property type="evidence" value="ECO:0007669"/>
    <property type="project" value="TreeGrafter"/>
</dbReference>
<evidence type="ECO:0000256" key="6">
    <source>
        <dbReference type="ARBA" id="ARBA00022801"/>
    </source>
</evidence>
<dbReference type="GO" id="GO:0035529">
    <property type="term" value="F:NADH pyrophosphatase activity"/>
    <property type="evidence" value="ECO:0007669"/>
    <property type="project" value="TreeGrafter"/>
</dbReference>
<name>A0A917W1J9_9ACTN</name>
<organism evidence="11 12">
    <name type="scientific">Microlunatus endophyticus</name>
    <dbReference type="NCBI Taxonomy" id="1716077"/>
    <lineage>
        <taxon>Bacteria</taxon>
        <taxon>Bacillati</taxon>
        <taxon>Actinomycetota</taxon>
        <taxon>Actinomycetes</taxon>
        <taxon>Propionibacteriales</taxon>
        <taxon>Propionibacteriaceae</taxon>
        <taxon>Microlunatus</taxon>
    </lineage>
</organism>
<dbReference type="CDD" id="cd03429">
    <property type="entry name" value="NUDIX_NADH_pyrophosphatase_Nudt13"/>
    <property type="match status" value="1"/>
</dbReference>
<evidence type="ECO:0000256" key="3">
    <source>
        <dbReference type="ARBA" id="ARBA00009595"/>
    </source>
</evidence>
<keyword evidence="5" id="KW-0479">Metal-binding</keyword>
<dbReference type="AlphaFoldDB" id="A0A917W1J9"/>
<sequence>MGDRVMPSRVEPYPRRFTGPKSVWTSLADVTESRLSTTADWAAASRLIRVEEQLTSNEWVPKLWQSDDALVVPVDSERRIPVTVAGDQVRFVKPAGDYDSQRHFLLGRLDGAPRFVTTMDFADAELLTGAGEVARDEVVPASLRDVAANLSDIDRDLAIAAIAITNWHRNEPFCPRCGAASEIFKAGFMRVCPNCHNEYFPRTDPAVIVAIIDPDDRLLLGRQSSWGQRVSVFAGFVETGESAEQAVHREMAEEVGLPLREVRYFGSQPWPFPRSLMLGFVAYAAETEVATGYEISYADWFTRERLDRELEAGTIDIPGRSSIAHRLVTAWRTHSL</sequence>
<keyword evidence="6" id="KW-0378">Hydrolase</keyword>
<dbReference type="Gene3D" id="3.90.79.20">
    <property type="match status" value="1"/>
</dbReference>
<accession>A0A917W1J9</accession>
<dbReference type="GO" id="GO:0046872">
    <property type="term" value="F:metal ion binding"/>
    <property type="evidence" value="ECO:0007669"/>
    <property type="project" value="UniProtKB-KW"/>
</dbReference>
<comment type="cofactor">
    <cofactor evidence="1">
        <name>Mg(2+)</name>
        <dbReference type="ChEBI" id="CHEBI:18420"/>
    </cofactor>
</comment>
<keyword evidence="12" id="KW-1185">Reference proteome</keyword>
<evidence type="ECO:0000313" key="11">
    <source>
        <dbReference type="EMBL" id="GGL56618.1"/>
    </source>
</evidence>
<dbReference type="GO" id="GO:0019677">
    <property type="term" value="P:NAD+ catabolic process"/>
    <property type="evidence" value="ECO:0007669"/>
    <property type="project" value="TreeGrafter"/>
</dbReference>
<reference evidence="11" key="2">
    <citation type="submission" date="2020-09" db="EMBL/GenBank/DDBJ databases">
        <authorList>
            <person name="Sun Q."/>
            <person name="Zhou Y."/>
        </authorList>
    </citation>
    <scope>NUCLEOTIDE SEQUENCE</scope>
    <source>
        <strain evidence="11">CGMCC 4.7306</strain>
    </source>
</reference>
<dbReference type="InterPro" id="IPR015376">
    <property type="entry name" value="Znr_NADH_PPase"/>
</dbReference>
<dbReference type="InterPro" id="IPR015797">
    <property type="entry name" value="NUDIX_hydrolase-like_dom_sf"/>
</dbReference>
<dbReference type="NCBIfam" id="NF001299">
    <property type="entry name" value="PRK00241.1"/>
    <property type="match status" value="1"/>
</dbReference>
<dbReference type="PANTHER" id="PTHR42904">
    <property type="entry name" value="NUDIX HYDROLASE, NUDC SUBFAMILY"/>
    <property type="match status" value="1"/>
</dbReference>
<dbReference type="PROSITE" id="PS00893">
    <property type="entry name" value="NUDIX_BOX"/>
    <property type="match status" value="1"/>
</dbReference>
<evidence type="ECO:0000256" key="9">
    <source>
        <dbReference type="ARBA" id="ARBA00023679"/>
    </source>
</evidence>
<dbReference type="PROSITE" id="PS51462">
    <property type="entry name" value="NUDIX"/>
    <property type="match status" value="1"/>
</dbReference>
<protein>
    <recommendedName>
        <fullName evidence="4">NAD(+) diphosphatase</fullName>
        <ecNumber evidence="4">3.6.1.22</ecNumber>
    </recommendedName>
</protein>
<dbReference type="EMBL" id="BMMZ01000002">
    <property type="protein sequence ID" value="GGL56618.1"/>
    <property type="molecule type" value="Genomic_DNA"/>
</dbReference>
<feature type="domain" description="Nudix hydrolase" evidence="10">
    <location>
        <begin position="201"/>
        <end position="324"/>
    </location>
</feature>
<evidence type="ECO:0000256" key="7">
    <source>
        <dbReference type="ARBA" id="ARBA00022842"/>
    </source>
</evidence>
<evidence type="ECO:0000256" key="2">
    <source>
        <dbReference type="ARBA" id="ARBA00001947"/>
    </source>
</evidence>
<evidence type="ECO:0000256" key="4">
    <source>
        <dbReference type="ARBA" id="ARBA00012381"/>
    </source>
</evidence>
<dbReference type="PANTHER" id="PTHR42904:SF6">
    <property type="entry name" value="NAD-CAPPED RNA HYDROLASE NUDT12"/>
    <property type="match status" value="1"/>
</dbReference>
<dbReference type="Pfam" id="PF00293">
    <property type="entry name" value="NUDIX"/>
    <property type="match status" value="1"/>
</dbReference>
<proteinExistence type="inferred from homology"/>
<dbReference type="InterPro" id="IPR050241">
    <property type="entry name" value="NAD-cap_RNA_hydrolase_NudC"/>
</dbReference>